<sequence>MKRELILNLAVSLDGYVAREDGSYDWIQAPADSMPNTDLQFDNPAFFENCDTVVIGHRSFLDLGLDDIPGAQEKQFLIARRGPEEKRGNLQFTPDLVGAVKELLSQEGGPIWLFGGAQIADSLIAEDLVTEYILGQVPVILGKGRRLFAAELPEIPLKLIESTVTDGIAMLRYRKVGK</sequence>
<dbReference type="PANTHER" id="PTHR38011">
    <property type="entry name" value="DIHYDROFOLATE REDUCTASE FAMILY PROTEIN (AFU_ORTHOLOGUE AFUA_8G06820)"/>
    <property type="match status" value="1"/>
</dbReference>
<organism evidence="2 3">
    <name type="scientific">Streptococcus danieliae</name>
    <dbReference type="NCBI Taxonomy" id="747656"/>
    <lineage>
        <taxon>Bacteria</taxon>
        <taxon>Bacillati</taxon>
        <taxon>Bacillota</taxon>
        <taxon>Bacilli</taxon>
        <taxon>Lactobacillales</taxon>
        <taxon>Streptococcaceae</taxon>
        <taxon>Streptococcus</taxon>
    </lineage>
</organism>
<evidence type="ECO:0000313" key="2">
    <source>
        <dbReference type="EMBL" id="NYS48521.1"/>
    </source>
</evidence>
<dbReference type="EMBL" id="JACBYG010000005">
    <property type="protein sequence ID" value="NYS48521.1"/>
    <property type="molecule type" value="Genomic_DNA"/>
</dbReference>
<protein>
    <submittedName>
        <fullName evidence="2">Dihydrofolate reductase</fullName>
    </submittedName>
</protein>
<dbReference type="InterPro" id="IPR050765">
    <property type="entry name" value="Riboflavin_Biosynth_HTPR"/>
</dbReference>
<dbReference type="Proteomes" id="UP000563349">
    <property type="component" value="Unassembled WGS sequence"/>
</dbReference>
<dbReference type="SUPFAM" id="SSF53597">
    <property type="entry name" value="Dihydrofolate reductase-like"/>
    <property type="match status" value="1"/>
</dbReference>
<accession>A0A7Z0LC23</accession>
<reference evidence="2 3" key="1">
    <citation type="submission" date="2020-07" db="EMBL/GenBank/DDBJ databases">
        <title>MOT database genomes.</title>
        <authorList>
            <person name="Joseph S."/>
            <person name="Aduse-Opoku J."/>
            <person name="Hashim A."/>
            <person name="Wade W."/>
            <person name="Curtis M."/>
        </authorList>
    </citation>
    <scope>NUCLEOTIDE SEQUENCE [LARGE SCALE GENOMIC DNA]</scope>
    <source>
        <strain evidence="2 3">CCW311</strain>
    </source>
</reference>
<dbReference type="InterPro" id="IPR024072">
    <property type="entry name" value="DHFR-like_dom_sf"/>
</dbReference>
<gene>
    <name evidence="2" type="ORF">HZY93_00775</name>
</gene>
<dbReference type="PANTHER" id="PTHR38011:SF11">
    <property type="entry name" value="2,5-DIAMINO-6-RIBOSYLAMINO-4(3H)-PYRIMIDINONE 5'-PHOSPHATE REDUCTASE"/>
    <property type="match status" value="1"/>
</dbReference>
<proteinExistence type="predicted"/>
<dbReference type="GO" id="GO:0009231">
    <property type="term" value="P:riboflavin biosynthetic process"/>
    <property type="evidence" value="ECO:0007669"/>
    <property type="project" value="InterPro"/>
</dbReference>
<dbReference type="Gene3D" id="3.40.430.10">
    <property type="entry name" value="Dihydrofolate Reductase, subunit A"/>
    <property type="match status" value="1"/>
</dbReference>
<dbReference type="InterPro" id="IPR002734">
    <property type="entry name" value="RibDG_C"/>
</dbReference>
<keyword evidence="3" id="KW-1185">Reference proteome</keyword>
<feature type="domain" description="Bacterial bifunctional deaminase-reductase C-terminal" evidence="1">
    <location>
        <begin position="84"/>
        <end position="164"/>
    </location>
</feature>
<evidence type="ECO:0000313" key="3">
    <source>
        <dbReference type="Proteomes" id="UP000563349"/>
    </source>
</evidence>
<name>A0A7Z0LC23_9STRE</name>
<dbReference type="RefSeq" id="WP_179923232.1">
    <property type="nucleotide sequence ID" value="NZ_CP128228.1"/>
</dbReference>
<dbReference type="AlphaFoldDB" id="A0A7Z0LC23"/>
<dbReference type="GO" id="GO:0008703">
    <property type="term" value="F:5-amino-6-(5-phosphoribosylamino)uracil reductase activity"/>
    <property type="evidence" value="ECO:0007669"/>
    <property type="project" value="InterPro"/>
</dbReference>
<dbReference type="Pfam" id="PF01872">
    <property type="entry name" value="RibD_C"/>
    <property type="match status" value="1"/>
</dbReference>
<evidence type="ECO:0000259" key="1">
    <source>
        <dbReference type="Pfam" id="PF01872"/>
    </source>
</evidence>
<comment type="caution">
    <text evidence="2">The sequence shown here is derived from an EMBL/GenBank/DDBJ whole genome shotgun (WGS) entry which is preliminary data.</text>
</comment>